<dbReference type="InterPro" id="IPR009200">
    <property type="entry name" value="DUF1269_membrane"/>
</dbReference>
<organism evidence="2 3">
    <name type="scientific">Jiangella alkaliphila</name>
    <dbReference type="NCBI Taxonomy" id="419479"/>
    <lineage>
        <taxon>Bacteria</taxon>
        <taxon>Bacillati</taxon>
        <taxon>Actinomycetota</taxon>
        <taxon>Actinomycetes</taxon>
        <taxon>Jiangellales</taxon>
        <taxon>Jiangellaceae</taxon>
        <taxon>Jiangella</taxon>
    </lineage>
</organism>
<evidence type="ECO:0000313" key="3">
    <source>
        <dbReference type="Proteomes" id="UP000182977"/>
    </source>
</evidence>
<dbReference type="AlphaFoldDB" id="A0A1H2LDH7"/>
<dbReference type="EMBL" id="LT629791">
    <property type="protein sequence ID" value="SDU78785.1"/>
    <property type="molecule type" value="Genomic_DNA"/>
</dbReference>
<dbReference type="RefSeq" id="WP_046770728.1">
    <property type="nucleotide sequence ID" value="NZ_LBMC01000032.1"/>
</dbReference>
<reference evidence="3" key="1">
    <citation type="submission" date="2016-10" db="EMBL/GenBank/DDBJ databases">
        <authorList>
            <person name="Varghese N."/>
            <person name="Submissions S."/>
        </authorList>
    </citation>
    <scope>NUCLEOTIDE SEQUENCE [LARGE SCALE GENOMIC DNA]</scope>
    <source>
        <strain evidence="3">DSM 45079</strain>
    </source>
</reference>
<proteinExistence type="predicted"/>
<dbReference type="Proteomes" id="UP000182977">
    <property type="component" value="Chromosome I"/>
</dbReference>
<gene>
    <name evidence="2" type="ORF">SAMN04488563_5858</name>
</gene>
<keyword evidence="1" id="KW-0472">Membrane</keyword>
<keyword evidence="3" id="KW-1185">Reference proteome</keyword>
<sequence>MATFTVWTFDDPTAADRSVDLLESLQKQELIRVHDAATVSWEPGKKKPKTRQLRSMTGAGALGGSFWGFLFGLLFFVPLLGAAIGAATGALAGSMTDVGIDDSFIKQVREQVTPGTSALFALTGDAVQDKVLQAFEESGLHPELIHTNLSNEQEASLREAFGE</sequence>
<dbReference type="Pfam" id="PF06897">
    <property type="entry name" value="DUF1269"/>
    <property type="match status" value="1"/>
</dbReference>
<evidence type="ECO:0000256" key="1">
    <source>
        <dbReference type="SAM" id="Phobius"/>
    </source>
</evidence>
<protein>
    <submittedName>
        <fullName evidence="2">Uncharacterized membrane protein</fullName>
    </submittedName>
</protein>
<dbReference type="OrthoDB" id="5244321at2"/>
<name>A0A1H2LDH7_9ACTN</name>
<accession>A0A1H2LDH7</accession>
<dbReference type="STRING" id="419479.SAMN04488563_5858"/>
<keyword evidence="1" id="KW-0812">Transmembrane</keyword>
<evidence type="ECO:0000313" key="2">
    <source>
        <dbReference type="EMBL" id="SDU78785.1"/>
    </source>
</evidence>
<feature type="transmembrane region" description="Helical" evidence="1">
    <location>
        <begin position="66"/>
        <end position="87"/>
    </location>
</feature>
<keyword evidence="1" id="KW-1133">Transmembrane helix</keyword>